<proteinExistence type="predicted"/>
<keyword evidence="2" id="KW-1133">Transmembrane helix</keyword>
<evidence type="ECO:0000313" key="4">
    <source>
        <dbReference type="EMBL" id="BBX50477.1"/>
    </source>
</evidence>
<feature type="transmembrane region" description="Helical" evidence="2">
    <location>
        <begin position="53"/>
        <end position="76"/>
    </location>
</feature>
<dbReference type="InterPro" id="IPR018929">
    <property type="entry name" value="DUF2510"/>
</dbReference>
<dbReference type="AlphaFoldDB" id="A0A6N4V9T9"/>
<evidence type="ECO:0000259" key="3">
    <source>
        <dbReference type="Pfam" id="PF10708"/>
    </source>
</evidence>
<keyword evidence="5" id="KW-1185">Reference proteome</keyword>
<protein>
    <recommendedName>
        <fullName evidence="3">DUF2510 domain-containing protein</fullName>
    </recommendedName>
</protein>
<dbReference type="Pfam" id="PF10708">
    <property type="entry name" value="DUF2510"/>
    <property type="match status" value="1"/>
</dbReference>
<organism evidence="4 5">
    <name type="scientific">Mycolicibacterium poriferae</name>
    <dbReference type="NCBI Taxonomy" id="39694"/>
    <lineage>
        <taxon>Bacteria</taxon>
        <taxon>Bacillati</taxon>
        <taxon>Actinomycetota</taxon>
        <taxon>Actinomycetes</taxon>
        <taxon>Mycobacteriales</taxon>
        <taxon>Mycobacteriaceae</taxon>
        <taxon>Mycolicibacterium</taxon>
    </lineage>
</organism>
<dbReference type="KEGG" id="mpof:MPOR_15030"/>
<accession>A0A6N4V9T9</accession>
<reference evidence="4 5" key="1">
    <citation type="journal article" date="2019" name="Emerg. Microbes Infect.">
        <title>Comprehensive subspecies identification of 175 nontuberculous mycobacteria species based on 7547 genomic profiles.</title>
        <authorList>
            <person name="Matsumoto Y."/>
            <person name="Kinjo T."/>
            <person name="Motooka D."/>
            <person name="Nabeya D."/>
            <person name="Jung N."/>
            <person name="Uechi K."/>
            <person name="Horii T."/>
            <person name="Iida T."/>
            <person name="Fujita J."/>
            <person name="Nakamura S."/>
        </authorList>
    </citation>
    <scope>NUCLEOTIDE SEQUENCE [LARGE SCALE GENOMIC DNA]</scope>
    <source>
        <strain evidence="4 5">JCM 12603</strain>
    </source>
</reference>
<name>A0A6N4V9T9_9MYCO</name>
<dbReference type="EMBL" id="AP022570">
    <property type="protein sequence ID" value="BBX50477.1"/>
    <property type="molecule type" value="Genomic_DNA"/>
</dbReference>
<gene>
    <name evidence="4" type="ORF">MPOR_15030</name>
</gene>
<dbReference type="RefSeq" id="WP_163673142.1">
    <property type="nucleotide sequence ID" value="NZ_AP022570.1"/>
</dbReference>
<evidence type="ECO:0000256" key="2">
    <source>
        <dbReference type="SAM" id="Phobius"/>
    </source>
</evidence>
<evidence type="ECO:0000256" key="1">
    <source>
        <dbReference type="SAM" id="MobiDB-lite"/>
    </source>
</evidence>
<sequence length="115" mass="12141">MPPDGDQPHVSAGWYPDPNGSGGHRYWDGHTWTGYRAAPPPPRPALDDGRHTLLVRYLVICLGLLAVLLALIIYAACSVGDTSMVVPAAANRDTAVPAAVDLPGSTLCEQVILAK</sequence>
<dbReference type="Proteomes" id="UP000466785">
    <property type="component" value="Chromosome"/>
</dbReference>
<keyword evidence="2" id="KW-0472">Membrane</keyword>
<feature type="region of interest" description="Disordered" evidence="1">
    <location>
        <begin position="1"/>
        <end position="21"/>
    </location>
</feature>
<keyword evidence="2" id="KW-0812">Transmembrane</keyword>
<feature type="domain" description="DUF2510" evidence="3">
    <location>
        <begin position="12"/>
        <end position="44"/>
    </location>
</feature>
<evidence type="ECO:0000313" key="5">
    <source>
        <dbReference type="Proteomes" id="UP000466785"/>
    </source>
</evidence>